<dbReference type="Proteomes" id="UP000095039">
    <property type="component" value="Unassembled WGS sequence"/>
</dbReference>
<evidence type="ECO:0000313" key="2">
    <source>
        <dbReference type="EMBL" id="OEE60839.1"/>
    </source>
</evidence>
<organism evidence="2 3">
    <name type="scientific">Enterovibrio norvegicus FF-454</name>
    <dbReference type="NCBI Taxonomy" id="1185651"/>
    <lineage>
        <taxon>Bacteria</taxon>
        <taxon>Pseudomonadati</taxon>
        <taxon>Pseudomonadota</taxon>
        <taxon>Gammaproteobacteria</taxon>
        <taxon>Vibrionales</taxon>
        <taxon>Vibrionaceae</taxon>
        <taxon>Enterovibrio</taxon>
    </lineage>
</organism>
<proteinExistence type="predicted"/>
<evidence type="ECO:0000256" key="1">
    <source>
        <dbReference type="SAM" id="SignalP"/>
    </source>
</evidence>
<protein>
    <recommendedName>
        <fullName evidence="4">Lipoprotein</fullName>
    </recommendedName>
</protein>
<keyword evidence="1" id="KW-0732">Signal</keyword>
<name>A0A1E5C5X0_9GAMM</name>
<accession>A0A1E5C5X0</accession>
<dbReference type="PROSITE" id="PS51257">
    <property type="entry name" value="PROKAR_LIPOPROTEIN"/>
    <property type="match status" value="1"/>
</dbReference>
<keyword evidence="3" id="KW-1185">Reference proteome</keyword>
<evidence type="ECO:0008006" key="4">
    <source>
        <dbReference type="Google" id="ProtNLM"/>
    </source>
</evidence>
<feature type="signal peptide" evidence="1">
    <location>
        <begin position="1"/>
        <end position="24"/>
    </location>
</feature>
<gene>
    <name evidence="2" type="ORF">A1OK_09880</name>
</gene>
<dbReference type="EMBL" id="AJWN02000058">
    <property type="protein sequence ID" value="OEE60839.1"/>
    <property type="molecule type" value="Genomic_DNA"/>
</dbReference>
<dbReference type="RefSeq" id="WP_016959155.1">
    <property type="nucleotide sequence ID" value="NZ_AJWN02000058.1"/>
</dbReference>
<dbReference type="AlphaFoldDB" id="A0A1E5C5X0"/>
<evidence type="ECO:0000313" key="3">
    <source>
        <dbReference type="Proteomes" id="UP000095039"/>
    </source>
</evidence>
<sequence>MMIIKHRATLFLSLALATTLMGCATGPAITGSHLLVTPVVYEYSVTVKNKALQHAQKEISAYLEQNEYALLVHGATISWNGRHGKTIAKHAQQWLIKRGISLDKLLLSEAKTMSKSTGTKQSNVTLSTTIHQVQNPACGYAVIGQYHRNNDGCIHEAMRWESMVYPENKLAGQGRLSIITPDTL</sequence>
<comment type="caution">
    <text evidence="2">The sequence shown here is derived from an EMBL/GenBank/DDBJ whole genome shotgun (WGS) entry which is preliminary data.</text>
</comment>
<reference evidence="2 3" key="1">
    <citation type="journal article" date="2012" name="Science">
        <title>Ecological populations of bacteria act as socially cohesive units of antibiotic production and resistance.</title>
        <authorList>
            <person name="Cordero O.X."/>
            <person name="Wildschutte H."/>
            <person name="Kirkup B."/>
            <person name="Proehl S."/>
            <person name="Ngo L."/>
            <person name="Hussain F."/>
            <person name="Le Roux F."/>
            <person name="Mincer T."/>
            <person name="Polz M.F."/>
        </authorList>
    </citation>
    <scope>NUCLEOTIDE SEQUENCE [LARGE SCALE GENOMIC DNA]</scope>
    <source>
        <strain evidence="2 3">FF-454</strain>
    </source>
</reference>
<feature type="chain" id="PRO_5009172414" description="Lipoprotein" evidence="1">
    <location>
        <begin position="25"/>
        <end position="184"/>
    </location>
</feature>